<dbReference type="GeneID" id="28983015"/>
<protein>
    <recommendedName>
        <fullName evidence="5">Secreted protein</fullName>
    </recommendedName>
</protein>
<evidence type="ECO:0000256" key="1">
    <source>
        <dbReference type="SAM" id="MobiDB-lite"/>
    </source>
</evidence>
<dbReference type="Proteomes" id="UP000053611">
    <property type="component" value="Unassembled WGS sequence"/>
</dbReference>
<dbReference type="EMBL" id="KQ087187">
    <property type="protein sequence ID" value="KLT44345.1"/>
    <property type="molecule type" value="Genomic_DNA"/>
</dbReference>
<feature type="region of interest" description="Disordered" evidence="1">
    <location>
        <begin position="31"/>
        <end position="53"/>
    </location>
</feature>
<sequence>MRLTPLVLSLSLSSSAPLLHASLVSFQVQRRVPDHSHTTHTQGQGGQGGGEPIQFLLPSTVRRLAARGSSRTDDPLQACRFAGFRVPGVLSANLGPTGAGWG</sequence>
<keyword evidence="2" id="KW-0732">Signal</keyword>
<dbReference type="RefSeq" id="XP_018280836.1">
    <property type="nucleotide sequence ID" value="XM_018422412.1"/>
</dbReference>
<evidence type="ECO:0000313" key="4">
    <source>
        <dbReference type="Proteomes" id="UP000053611"/>
    </source>
</evidence>
<dbReference type="AlphaFoldDB" id="A0A0J0XTE3"/>
<feature type="signal peptide" evidence="2">
    <location>
        <begin position="1"/>
        <end position="21"/>
    </location>
</feature>
<proteinExistence type="predicted"/>
<evidence type="ECO:0008006" key="5">
    <source>
        <dbReference type="Google" id="ProtNLM"/>
    </source>
</evidence>
<evidence type="ECO:0000256" key="2">
    <source>
        <dbReference type="SAM" id="SignalP"/>
    </source>
</evidence>
<evidence type="ECO:0000313" key="3">
    <source>
        <dbReference type="EMBL" id="KLT44345.1"/>
    </source>
</evidence>
<organism evidence="3 4">
    <name type="scientific">Cutaneotrichosporon oleaginosum</name>
    <dbReference type="NCBI Taxonomy" id="879819"/>
    <lineage>
        <taxon>Eukaryota</taxon>
        <taxon>Fungi</taxon>
        <taxon>Dikarya</taxon>
        <taxon>Basidiomycota</taxon>
        <taxon>Agaricomycotina</taxon>
        <taxon>Tremellomycetes</taxon>
        <taxon>Trichosporonales</taxon>
        <taxon>Trichosporonaceae</taxon>
        <taxon>Cutaneotrichosporon</taxon>
    </lineage>
</organism>
<keyword evidence="4" id="KW-1185">Reference proteome</keyword>
<gene>
    <name evidence="3" type="ORF">CC85DRAFT_283588</name>
</gene>
<feature type="chain" id="PRO_5005245658" description="Secreted protein" evidence="2">
    <location>
        <begin position="22"/>
        <end position="102"/>
    </location>
</feature>
<reference evidence="3 4" key="1">
    <citation type="submission" date="2015-03" db="EMBL/GenBank/DDBJ databases">
        <title>Genomics and transcriptomics of the oil-accumulating basidiomycete yeast T. oleaginosus allow insights into substrate utilization and the diverse evolutionary trajectories of mating systems in fungi.</title>
        <authorList>
            <consortium name="DOE Joint Genome Institute"/>
            <person name="Kourist R."/>
            <person name="Kracht O."/>
            <person name="Bracharz F."/>
            <person name="Lipzen A."/>
            <person name="Nolan M."/>
            <person name="Ohm R."/>
            <person name="Grigoriev I."/>
            <person name="Sun S."/>
            <person name="Heitman J."/>
            <person name="Bruck T."/>
            <person name="Nowrousian M."/>
        </authorList>
    </citation>
    <scope>NUCLEOTIDE SEQUENCE [LARGE SCALE GENOMIC DNA]</scope>
    <source>
        <strain evidence="3 4">IBC0246</strain>
    </source>
</reference>
<name>A0A0J0XTE3_9TREE</name>
<accession>A0A0J0XTE3</accession>